<dbReference type="Gene3D" id="2.40.50.230">
    <property type="entry name" value="Gp5 N-terminal domain"/>
    <property type="match status" value="1"/>
</dbReference>
<dbReference type="InterPro" id="IPR037026">
    <property type="entry name" value="Vgr_OB-fold_dom_sf"/>
</dbReference>
<dbReference type="Proteomes" id="UP000001349">
    <property type="component" value="Chromosome"/>
</dbReference>
<dbReference type="HOGENOM" id="CLU_019505_1_1_9"/>
<dbReference type="eggNOG" id="COG3501">
    <property type="taxonomic scope" value="Bacteria"/>
</dbReference>
<dbReference type="STRING" id="394503.Ccel_1509"/>
<gene>
    <name evidence="2" type="ordered locus">Ccel_1509</name>
</gene>
<dbReference type="AlphaFoldDB" id="B8I235"/>
<dbReference type="Pfam" id="PF04717">
    <property type="entry name" value="Phage_base_V"/>
    <property type="match status" value="1"/>
</dbReference>
<dbReference type="RefSeq" id="WP_015925002.1">
    <property type="nucleotide sequence ID" value="NC_011898.1"/>
</dbReference>
<keyword evidence="3" id="KW-1185">Reference proteome</keyword>
<protein>
    <submittedName>
        <fullName evidence="2">Rhs element Vgr protein</fullName>
    </submittedName>
</protein>
<evidence type="ECO:0000313" key="3">
    <source>
        <dbReference type="Proteomes" id="UP000001349"/>
    </source>
</evidence>
<evidence type="ECO:0000313" key="2">
    <source>
        <dbReference type="EMBL" id="ACL75861.1"/>
    </source>
</evidence>
<dbReference type="OrthoDB" id="9762420at2"/>
<reference evidence="2 3" key="1">
    <citation type="submission" date="2009-01" db="EMBL/GenBank/DDBJ databases">
        <title>Complete sequence of Clostridium cellulolyticum H10.</title>
        <authorList>
            <consortium name="US DOE Joint Genome Institute"/>
            <person name="Lucas S."/>
            <person name="Copeland A."/>
            <person name="Lapidus A."/>
            <person name="Glavina del Rio T."/>
            <person name="Dalin E."/>
            <person name="Tice H."/>
            <person name="Bruce D."/>
            <person name="Goodwin L."/>
            <person name="Pitluck S."/>
            <person name="Chertkov O."/>
            <person name="Saunders E."/>
            <person name="Brettin T."/>
            <person name="Detter J.C."/>
            <person name="Han C."/>
            <person name="Larimer F."/>
            <person name="Land M."/>
            <person name="Hauser L."/>
            <person name="Kyrpides N."/>
            <person name="Ivanova N."/>
            <person name="Zhou J."/>
            <person name="Richardson P."/>
        </authorList>
    </citation>
    <scope>NUCLEOTIDE SEQUENCE [LARGE SCALE GENOMIC DNA]</scope>
    <source>
        <strain evidence="3">ATCC 35319 / DSM 5812 / JCM 6584 / H10</strain>
    </source>
</reference>
<accession>B8I235</accession>
<dbReference type="SUPFAM" id="SSF69255">
    <property type="entry name" value="gp5 N-terminal domain-like"/>
    <property type="match status" value="1"/>
</dbReference>
<dbReference type="KEGG" id="cce:Ccel_1509"/>
<evidence type="ECO:0000259" key="1">
    <source>
        <dbReference type="Pfam" id="PF04717"/>
    </source>
</evidence>
<dbReference type="InterPro" id="IPR006531">
    <property type="entry name" value="Gp5/Vgr_OB"/>
</dbReference>
<proteinExistence type="predicted"/>
<organism evidence="2 3">
    <name type="scientific">Ruminiclostridium cellulolyticum (strain ATCC 35319 / DSM 5812 / JCM 6584 / H10)</name>
    <name type="common">Clostridium cellulolyticum</name>
    <dbReference type="NCBI Taxonomy" id="394503"/>
    <lineage>
        <taxon>Bacteria</taxon>
        <taxon>Bacillati</taxon>
        <taxon>Bacillota</taxon>
        <taxon>Clostridia</taxon>
        <taxon>Eubacteriales</taxon>
        <taxon>Oscillospiraceae</taxon>
        <taxon>Ruminiclostridium</taxon>
    </lineage>
</organism>
<dbReference type="SUPFAM" id="SSF69349">
    <property type="entry name" value="Phage fibre proteins"/>
    <property type="match status" value="1"/>
</dbReference>
<dbReference type="EMBL" id="CP001348">
    <property type="protein sequence ID" value="ACL75861.1"/>
    <property type="molecule type" value="Genomic_DNA"/>
</dbReference>
<sequence length="239" mass="25750">MSEGINISNFTEYIQRDEKVLGVMIGVVIKNDSANDSQKPGLGLVKLQIPLLGMKESNWARIASFMAGKERGAFFLPEVGDEVLVAFENGDVNKPFIIGALWNGKDTPPEKNSDGKNNIRVIKSRSGHIFEFSDKSGEERILLKSSKGHIVQIDDKSGAESIQIIDKSGSNKLTISTKDNKITINSGNIEFSAPNGKLSINAKDIEIKSSAATKIEASAGIDIKASSNMTIKGATVNIN</sequence>
<feature type="domain" description="Gp5/Type VI secretion system Vgr protein OB-fold" evidence="1">
    <location>
        <begin position="26"/>
        <end position="102"/>
    </location>
</feature>
<name>B8I235_RUMCH</name>